<keyword evidence="2" id="KW-1185">Reference proteome</keyword>
<dbReference type="AlphaFoldDB" id="A0A5D2H480"/>
<evidence type="ECO:0008006" key="3">
    <source>
        <dbReference type="Google" id="ProtNLM"/>
    </source>
</evidence>
<evidence type="ECO:0000313" key="1">
    <source>
        <dbReference type="EMBL" id="TYH25215.1"/>
    </source>
</evidence>
<proteinExistence type="predicted"/>
<gene>
    <name evidence="1" type="ORF">ES288_A03G151700v1</name>
</gene>
<name>A0A5D2H480_GOSDA</name>
<sequence length="98" mass="11545">MDAVVTNVENFCSKVNEWNTNSFGHIGNKKRMLLARLKRIEERLDRHPSNFLGSLEKELKIELEDILSQEVSLWQQKSRCKWACEGDRNTNFFILSLF</sequence>
<accession>A0A5D2H480</accession>
<dbReference type="Proteomes" id="UP000323506">
    <property type="component" value="Chromosome A03"/>
</dbReference>
<evidence type="ECO:0000313" key="2">
    <source>
        <dbReference type="Proteomes" id="UP000323506"/>
    </source>
</evidence>
<dbReference type="EMBL" id="CM017690">
    <property type="protein sequence ID" value="TYH25215.1"/>
    <property type="molecule type" value="Genomic_DNA"/>
</dbReference>
<organism evidence="1 2">
    <name type="scientific">Gossypium darwinii</name>
    <name type="common">Darwin's cotton</name>
    <name type="synonym">Gossypium barbadense var. darwinii</name>
    <dbReference type="NCBI Taxonomy" id="34276"/>
    <lineage>
        <taxon>Eukaryota</taxon>
        <taxon>Viridiplantae</taxon>
        <taxon>Streptophyta</taxon>
        <taxon>Embryophyta</taxon>
        <taxon>Tracheophyta</taxon>
        <taxon>Spermatophyta</taxon>
        <taxon>Magnoliopsida</taxon>
        <taxon>eudicotyledons</taxon>
        <taxon>Gunneridae</taxon>
        <taxon>Pentapetalae</taxon>
        <taxon>rosids</taxon>
        <taxon>malvids</taxon>
        <taxon>Malvales</taxon>
        <taxon>Malvaceae</taxon>
        <taxon>Malvoideae</taxon>
        <taxon>Gossypium</taxon>
    </lineage>
</organism>
<reference evidence="1 2" key="1">
    <citation type="submission" date="2019-06" db="EMBL/GenBank/DDBJ databases">
        <title>WGS assembly of Gossypium darwinii.</title>
        <authorList>
            <person name="Chen Z.J."/>
            <person name="Sreedasyam A."/>
            <person name="Ando A."/>
            <person name="Song Q."/>
            <person name="De L."/>
            <person name="Hulse-Kemp A."/>
            <person name="Ding M."/>
            <person name="Ye W."/>
            <person name="Kirkbride R."/>
            <person name="Jenkins J."/>
            <person name="Plott C."/>
            <person name="Lovell J."/>
            <person name="Lin Y.-M."/>
            <person name="Vaughn R."/>
            <person name="Liu B."/>
            <person name="Li W."/>
            <person name="Simpson S."/>
            <person name="Scheffler B."/>
            <person name="Saski C."/>
            <person name="Grover C."/>
            <person name="Hu G."/>
            <person name="Conover J."/>
            <person name="Carlson J."/>
            <person name="Shu S."/>
            <person name="Boston L."/>
            <person name="Williams M."/>
            <person name="Peterson D."/>
            <person name="Mcgee K."/>
            <person name="Jones D."/>
            <person name="Wendel J."/>
            <person name="Stelly D."/>
            <person name="Grimwood J."/>
            <person name="Schmutz J."/>
        </authorList>
    </citation>
    <scope>NUCLEOTIDE SEQUENCE [LARGE SCALE GENOMIC DNA]</scope>
    <source>
        <strain evidence="1">1808015.09</strain>
    </source>
</reference>
<protein>
    <recommendedName>
        <fullName evidence="3">K-box domain-containing protein</fullName>
    </recommendedName>
</protein>